<dbReference type="PRINTS" id="PR00080">
    <property type="entry name" value="SDRFAMILY"/>
</dbReference>
<evidence type="ECO:0000256" key="1">
    <source>
        <dbReference type="ARBA" id="ARBA00006484"/>
    </source>
</evidence>
<dbReference type="PRINTS" id="PR00081">
    <property type="entry name" value="GDHRDH"/>
</dbReference>
<dbReference type="PANTHER" id="PTHR43639">
    <property type="entry name" value="OXIDOREDUCTASE, SHORT-CHAIN DEHYDROGENASE/REDUCTASE FAMILY (AFU_ORTHOLOGUE AFUA_5G02870)"/>
    <property type="match status" value="1"/>
</dbReference>
<dbReference type="RefSeq" id="WP_169623383.1">
    <property type="nucleotide sequence ID" value="NZ_JABBNT010000001.1"/>
</dbReference>
<organism evidence="4 5">
    <name type="scientific">Pacificispira spongiicola</name>
    <dbReference type="NCBI Taxonomy" id="2729598"/>
    <lineage>
        <taxon>Bacteria</taxon>
        <taxon>Pseudomonadati</taxon>
        <taxon>Pseudomonadota</taxon>
        <taxon>Alphaproteobacteria</taxon>
        <taxon>Rhodospirillales</taxon>
        <taxon>Rhodospirillaceae</taxon>
        <taxon>Pacificispira</taxon>
    </lineage>
</organism>
<evidence type="ECO:0000256" key="2">
    <source>
        <dbReference type="ARBA" id="ARBA00023002"/>
    </source>
</evidence>
<dbReference type="FunFam" id="3.40.50.720:FF:000084">
    <property type="entry name" value="Short-chain dehydrogenase reductase"/>
    <property type="match status" value="1"/>
</dbReference>
<dbReference type="AlphaFoldDB" id="A0A7Y0DWW2"/>
<keyword evidence="2" id="KW-0560">Oxidoreductase</keyword>
<proteinExistence type="inferred from homology"/>
<reference evidence="4 5" key="1">
    <citation type="submission" date="2020-04" db="EMBL/GenBank/DDBJ databases">
        <title>Rhodospirillaceae bacterium KN72 isolated from deep sea.</title>
        <authorList>
            <person name="Zhang D.-C."/>
        </authorList>
    </citation>
    <scope>NUCLEOTIDE SEQUENCE [LARGE SCALE GENOMIC DNA]</scope>
    <source>
        <strain evidence="4 5">KN72</strain>
    </source>
</reference>
<dbReference type="GO" id="GO:0016491">
    <property type="term" value="F:oxidoreductase activity"/>
    <property type="evidence" value="ECO:0007669"/>
    <property type="project" value="UniProtKB-KW"/>
</dbReference>
<evidence type="ECO:0000313" key="4">
    <source>
        <dbReference type="EMBL" id="NMM43077.1"/>
    </source>
</evidence>
<dbReference type="SUPFAM" id="SSF51735">
    <property type="entry name" value="NAD(P)-binding Rossmann-fold domains"/>
    <property type="match status" value="1"/>
</dbReference>
<dbReference type="EMBL" id="JABBNT010000001">
    <property type="protein sequence ID" value="NMM43077.1"/>
    <property type="molecule type" value="Genomic_DNA"/>
</dbReference>
<comment type="similarity">
    <text evidence="1">Belongs to the short-chain dehydrogenases/reductases (SDR) family.</text>
</comment>
<dbReference type="InterPro" id="IPR057326">
    <property type="entry name" value="KR_dom"/>
</dbReference>
<feature type="domain" description="Ketoreductase" evidence="3">
    <location>
        <begin position="15"/>
        <end position="155"/>
    </location>
</feature>
<keyword evidence="5" id="KW-1185">Reference proteome</keyword>
<dbReference type="PROSITE" id="PS00061">
    <property type="entry name" value="ADH_SHORT"/>
    <property type="match status" value="1"/>
</dbReference>
<dbReference type="Gene3D" id="3.40.50.720">
    <property type="entry name" value="NAD(P)-binding Rossmann-like Domain"/>
    <property type="match status" value="1"/>
</dbReference>
<evidence type="ECO:0000259" key="3">
    <source>
        <dbReference type="SMART" id="SM00822"/>
    </source>
</evidence>
<dbReference type="Pfam" id="PF13561">
    <property type="entry name" value="adh_short_C2"/>
    <property type="match status" value="1"/>
</dbReference>
<dbReference type="PANTHER" id="PTHR43639:SF1">
    <property type="entry name" value="SHORT-CHAIN DEHYDROGENASE_REDUCTASE FAMILY PROTEIN"/>
    <property type="match status" value="1"/>
</dbReference>
<dbReference type="CDD" id="cd05233">
    <property type="entry name" value="SDR_c"/>
    <property type="match status" value="1"/>
</dbReference>
<dbReference type="Proteomes" id="UP000539372">
    <property type="component" value="Unassembled WGS sequence"/>
</dbReference>
<gene>
    <name evidence="4" type="ORF">HH303_01210</name>
</gene>
<evidence type="ECO:0000313" key="5">
    <source>
        <dbReference type="Proteomes" id="UP000539372"/>
    </source>
</evidence>
<accession>A0A7Y0DWW2</accession>
<dbReference type="InterPro" id="IPR036291">
    <property type="entry name" value="NAD(P)-bd_dom_sf"/>
</dbReference>
<name>A0A7Y0DWW2_9PROT</name>
<dbReference type="InterPro" id="IPR002347">
    <property type="entry name" value="SDR_fam"/>
</dbReference>
<comment type="caution">
    <text evidence="4">The sequence shown here is derived from an EMBL/GenBank/DDBJ whole genome shotgun (WGS) entry which is preliminary data.</text>
</comment>
<dbReference type="InterPro" id="IPR020904">
    <property type="entry name" value="Sc_DH/Rdtase_CS"/>
</dbReference>
<protein>
    <submittedName>
        <fullName evidence="4">SDR family oxidoreductase</fullName>
    </submittedName>
</protein>
<sequence>MTIRQIAKYADLHGKSVFISGGGSGIGADLVRAFHTQGAATFFVDIDRSASDALCEELKKETGSSPDFQVCDVTDLESLAAALDRIADLTGRLDVLVNNAANDTRYLSAEVDEANFDASIAVNLKHQFFAATRAFAHMRRRGSGSIINFGSVAPRLGIRNLAVYSTCKSAVQGLTRSLAREFGEFGVRVNAIVPGAIMTERQRQLWITEEIEKENQKAQCLPRTLVADDIAQMALFLASDVSWGCTSQNFIVDAGITG</sequence>
<dbReference type="SMART" id="SM00822">
    <property type="entry name" value="PKS_KR"/>
    <property type="match status" value="1"/>
</dbReference>